<evidence type="ECO:0000256" key="10">
    <source>
        <dbReference type="ARBA" id="ARBA00022967"/>
    </source>
</evidence>
<evidence type="ECO:0000256" key="12">
    <source>
        <dbReference type="ARBA" id="ARBA00022989"/>
    </source>
</evidence>
<evidence type="ECO:0000256" key="1">
    <source>
        <dbReference type="ARBA" id="ARBA00003257"/>
    </source>
</evidence>
<dbReference type="InterPro" id="IPR050175">
    <property type="entry name" value="Complex_I_Subunit_2"/>
</dbReference>
<dbReference type="PRINTS" id="PR01436">
    <property type="entry name" value="NADHDHGNASE2"/>
</dbReference>
<comment type="subcellular location">
    <subcellularLocation>
        <location evidence="2 18">Mitochondrion inner membrane</location>
        <topology evidence="2 18">Multi-pass membrane protein</topology>
    </subcellularLocation>
</comment>
<evidence type="ECO:0000256" key="18">
    <source>
        <dbReference type="RuleBase" id="RU003403"/>
    </source>
</evidence>
<evidence type="ECO:0000256" key="17">
    <source>
        <dbReference type="ARBA" id="ARBA00049551"/>
    </source>
</evidence>
<feature type="transmembrane region" description="Helical" evidence="18">
    <location>
        <begin position="226"/>
        <end position="246"/>
    </location>
</feature>
<sequence>MQQKKIISNINSYFNNYSNKFNKMIIHWMAMEINMMMTIPFIYQNMNKESSEKIMIYFLTQTMSSSLMLLMILTEYKMTTSFNMMMTMSMMIKLGVPPFHMWMPEMLNKLNWDLMIIMITLQKINPLMVMSQLMEKNMLFPMIMILTSSIGSISGINQLSLNKIMAFSSINHMSWIMMCMLTNNNLWMNYFFIYSIITTTLCMMFNKKMIYFINQTNINLNLKSKIMLFMMMLNLGGLPPMPGFFLKWMVIETMSSLMNMYFTMIIMLMCSMITLLFYMRMMYNNMMFSTMNIKFMMINYNKYSYLMFMTNLLLPMLMMI</sequence>
<keyword evidence="7 18" id="KW-0679">Respiratory chain</keyword>
<dbReference type="AlphaFoldDB" id="A0A343BT78"/>
<comment type="function">
    <text evidence="1">Core subunit of the mitochondrial membrane respiratory chain NADH dehydrogenase (Complex I) that is believed to belong to the minimal assembly required for catalysis. Complex I functions in the transfer of electrons from NADH to the respiratory chain. The immediate electron acceptor for the enzyme is believed to be ubiquinone.</text>
</comment>
<keyword evidence="10 18" id="KW-1278">Translocase</keyword>
<gene>
    <name evidence="20" type="primary">ND2</name>
</gene>
<keyword evidence="15 18" id="KW-0496">Mitochondrion</keyword>
<keyword evidence="6" id="KW-0813">Transport</keyword>
<evidence type="ECO:0000256" key="14">
    <source>
        <dbReference type="ARBA" id="ARBA00023075"/>
    </source>
</evidence>
<evidence type="ECO:0000256" key="8">
    <source>
        <dbReference type="ARBA" id="ARBA00022692"/>
    </source>
</evidence>
<evidence type="ECO:0000256" key="2">
    <source>
        <dbReference type="ARBA" id="ARBA00004448"/>
    </source>
</evidence>
<dbReference type="GO" id="GO:0005743">
    <property type="term" value="C:mitochondrial inner membrane"/>
    <property type="evidence" value="ECO:0007669"/>
    <property type="project" value="UniProtKB-SubCell"/>
</dbReference>
<feature type="domain" description="NADH:quinone oxidoreductase/Mrp antiporter transmembrane" evidence="19">
    <location>
        <begin position="23"/>
        <end position="274"/>
    </location>
</feature>
<keyword evidence="12 18" id="KW-1133">Transmembrane helix</keyword>
<evidence type="ECO:0000256" key="9">
    <source>
        <dbReference type="ARBA" id="ARBA00022792"/>
    </source>
</evidence>
<evidence type="ECO:0000256" key="5">
    <source>
        <dbReference type="ARBA" id="ARBA00021008"/>
    </source>
</evidence>
<reference evidence="20" key="2">
    <citation type="journal article" date="2018" name="Mol. Phylogenet. Evol.">
        <title>Compositional heterogeneity in true bug mitochondrial phylogenomics.</title>
        <authorList>
            <person name="Liu Y."/>
            <person name="Song F."/>
            <person name="Jiang P."/>
            <person name="Wilson J.J."/>
            <person name="Cai W."/>
            <person name="Li H."/>
        </authorList>
    </citation>
    <scope>NUCLEOTIDE SEQUENCE</scope>
</reference>
<keyword evidence="14 18" id="KW-0830">Ubiquinone</keyword>
<evidence type="ECO:0000256" key="11">
    <source>
        <dbReference type="ARBA" id="ARBA00022982"/>
    </source>
</evidence>
<evidence type="ECO:0000256" key="6">
    <source>
        <dbReference type="ARBA" id="ARBA00022448"/>
    </source>
</evidence>
<accession>A0A343BT78</accession>
<geneLocation type="mitochondrion" evidence="20"/>
<keyword evidence="8 18" id="KW-0812">Transmembrane</keyword>
<dbReference type="PANTHER" id="PTHR46552">
    <property type="entry name" value="NADH-UBIQUINONE OXIDOREDUCTASE CHAIN 2"/>
    <property type="match status" value="1"/>
</dbReference>
<dbReference type="EC" id="7.1.1.2" evidence="4 18"/>
<keyword evidence="11 18" id="KW-0249">Electron transport</keyword>
<dbReference type="PANTHER" id="PTHR46552:SF1">
    <property type="entry name" value="NADH-UBIQUINONE OXIDOREDUCTASE CHAIN 2"/>
    <property type="match status" value="1"/>
</dbReference>
<comment type="similarity">
    <text evidence="3 18">Belongs to the complex I subunit 2 family.</text>
</comment>
<evidence type="ECO:0000256" key="7">
    <source>
        <dbReference type="ARBA" id="ARBA00022660"/>
    </source>
</evidence>
<dbReference type="InterPro" id="IPR003917">
    <property type="entry name" value="NADH_UbQ_OxRdtase_chain2"/>
</dbReference>
<feature type="transmembrane region" description="Helical" evidence="18">
    <location>
        <begin position="258"/>
        <end position="279"/>
    </location>
</feature>
<keyword evidence="13 18" id="KW-0520">NAD</keyword>
<evidence type="ECO:0000313" key="20">
    <source>
        <dbReference type="EMBL" id="ARB50143.1"/>
    </source>
</evidence>
<comment type="catalytic activity">
    <reaction evidence="17 18">
        <text>a ubiquinone + NADH + 5 H(+)(in) = a ubiquinol + NAD(+) + 4 H(+)(out)</text>
        <dbReference type="Rhea" id="RHEA:29091"/>
        <dbReference type="Rhea" id="RHEA-COMP:9565"/>
        <dbReference type="Rhea" id="RHEA-COMP:9566"/>
        <dbReference type="ChEBI" id="CHEBI:15378"/>
        <dbReference type="ChEBI" id="CHEBI:16389"/>
        <dbReference type="ChEBI" id="CHEBI:17976"/>
        <dbReference type="ChEBI" id="CHEBI:57540"/>
        <dbReference type="ChEBI" id="CHEBI:57945"/>
        <dbReference type="EC" id="7.1.1.2"/>
    </reaction>
</comment>
<dbReference type="InterPro" id="IPR001750">
    <property type="entry name" value="ND/Mrp_TM"/>
</dbReference>
<evidence type="ECO:0000259" key="19">
    <source>
        <dbReference type="Pfam" id="PF00361"/>
    </source>
</evidence>
<organism evidence="20">
    <name type="scientific">Perissonemia borneenis</name>
    <dbReference type="NCBI Taxonomy" id="1964418"/>
    <lineage>
        <taxon>Eukaryota</taxon>
        <taxon>Metazoa</taxon>
        <taxon>Ecdysozoa</taxon>
        <taxon>Arthropoda</taxon>
        <taxon>Hexapoda</taxon>
        <taxon>Insecta</taxon>
        <taxon>Pterygota</taxon>
        <taxon>Neoptera</taxon>
        <taxon>Paraneoptera</taxon>
        <taxon>Hemiptera</taxon>
        <taxon>Heteroptera</taxon>
        <taxon>Panheteroptera</taxon>
        <taxon>Cimicomorpha</taxon>
        <taxon>Tingidae</taxon>
        <taxon>Perissonemia</taxon>
    </lineage>
</organism>
<reference evidence="20" key="1">
    <citation type="submission" date="2016-03" db="EMBL/GenBank/DDBJ databases">
        <authorList>
            <person name="Sun W.-S."/>
            <person name="Lee J.-W."/>
        </authorList>
    </citation>
    <scope>NUCLEOTIDE SEQUENCE</scope>
</reference>
<dbReference type="GO" id="GO:0006120">
    <property type="term" value="P:mitochondrial electron transport, NADH to ubiquinone"/>
    <property type="evidence" value="ECO:0007669"/>
    <property type="project" value="InterPro"/>
</dbReference>
<evidence type="ECO:0000256" key="13">
    <source>
        <dbReference type="ARBA" id="ARBA00023027"/>
    </source>
</evidence>
<proteinExistence type="inferred from homology"/>
<feature type="transmembrane region" description="Helical" evidence="18">
    <location>
        <begin position="300"/>
        <end position="318"/>
    </location>
</feature>
<keyword evidence="9 18" id="KW-0999">Mitochondrion inner membrane</keyword>
<evidence type="ECO:0000256" key="16">
    <source>
        <dbReference type="ARBA" id="ARBA00023136"/>
    </source>
</evidence>
<evidence type="ECO:0000256" key="3">
    <source>
        <dbReference type="ARBA" id="ARBA00007012"/>
    </source>
</evidence>
<name>A0A343BT78_9HEMI</name>
<keyword evidence="16 18" id="KW-0472">Membrane</keyword>
<comment type="function">
    <text evidence="18">Core subunit of the mitochondrial membrane respiratory chain NADH dehydrogenase (Complex I) which catalyzes electron transfer from NADH through the respiratory chain, using ubiquinone as an electron acceptor. Essential for the catalytic activity and assembly of complex I.</text>
</comment>
<feature type="transmembrane region" description="Helical" evidence="18">
    <location>
        <begin position="187"/>
        <end position="205"/>
    </location>
</feature>
<evidence type="ECO:0000256" key="15">
    <source>
        <dbReference type="ARBA" id="ARBA00023128"/>
    </source>
</evidence>
<protein>
    <recommendedName>
        <fullName evidence="5 18">NADH-ubiquinone oxidoreductase chain 2</fullName>
        <ecNumber evidence="4 18">7.1.1.2</ecNumber>
    </recommendedName>
</protein>
<dbReference type="Pfam" id="PF00361">
    <property type="entry name" value="Proton_antipo_M"/>
    <property type="match status" value="1"/>
</dbReference>
<evidence type="ECO:0000256" key="4">
    <source>
        <dbReference type="ARBA" id="ARBA00012944"/>
    </source>
</evidence>
<dbReference type="GO" id="GO:0008137">
    <property type="term" value="F:NADH dehydrogenase (ubiquinone) activity"/>
    <property type="evidence" value="ECO:0007669"/>
    <property type="project" value="UniProtKB-EC"/>
</dbReference>
<dbReference type="EMBL" id="KU896785">
    <property type="protein sequence ID" value="ARB50143.1"/>
    <property type="molecule type" value="Genomic_DNA"/>
</dbReference>